<dbReference type="EMBL" id="OR543011">
    <property type="protein sequence ID" value="WNZ34561.1"/>
    <property type="molecule type" value="Genomic_DNA"/>
</dbReference>
<keyword evidence="2" id="KW-0920">Virion tegument</keyword>
<evidence type="ECO:0000313" key="7">
    <source>
        <dbReference type="EMBL" id="QOE74611.1"/>
    </source>
</evidence>
<reference evidence="7" key="8">
    <citation type="submission" date="2019-08" db="EMBL/GenBank/DDBJ databases">
        <title>Annotated Complete DNA Sequences of Six EEHV1A Genomes from Lethal HD cases in Young Asian Elephants from India.</title>
        <authorList>
            <person name="Krishnankutty S.P."/>
            <person name="Zachariah A."/>
            <person name="Maheswari U."/>
            <person name="Heaggans S.Y."/>
            <person name="Muraleedharan M."/>
            <person name="Velayutham D."/>
            <person name="Santhosh S."/>
            <person name="Hayward G.S."/>
        </authorList>
    </citation>
    <scope>NUCLEOTIDE SEQUENCE</scope>
    <source>
        <strain evidence="7">IP91 Thirunelli1</strain>
    </source>
</reference>
<reference evidence="7" key="3">
    <citation type="journal article" date="2013" name="J. Wildl. Dis.">
        <title>Fatal herpesvirus hemorrhagic disease in wild and orphan asian elephants in southern India.</title>
        <authorList>
            <person name="Zachariah A."/>
            <person name="Zong J.-C."/>
            <person name="Long S.Y."/>
            <person name="Latimer E.M."/>
            <person name="Heaggans S.Y."/>
            <person name="Richman L.K."/>
            <person name="Hayward G.S."/>
        </authorList>
    </citation>
    <scope>NUCLEOTIDE SEQUENCE</scope>
    <source>
        <strain evidence="9">IP143 Kozhikode l</strain>
        <strain evidence="8">IP165 Thirunelli2</strain>
        <strain evidence="7">IP91 Thirunelli1</strain>
    </source>
</reference>
<dbReference type="EMBL" id="HM568515">
    <property type="protein sequence ID" value="ADK70804.1"/>
    <property type="molecule type" value="Genomic_DNA"/>
</dbReference>
<keyword evidence="1" id="KW-1048">Host nucleus</keyword>
<reference evidence="6" key="1">
    <citation type="submission" date="2010-04" db="EMBL/GenBank/DDBJ databases">
        <title>The Genomes of Seven Distinct Elephant Herpesviruses Associated with Hemorrhagic Disease are Highly Diverged from Both Cytomegaloviruses and Roseoloviruses and Form a New Proboscivirus Genus.</title>
        <authorList>
            <person name="Richman L.K."/>
            <person name="Zong J.-C."/>
            <person name="Latimer E."/>
            <person name="Heaggans S.Y."/>
            <person name="Montali R.J."/>
            <person name="Hayward G.S."/>
        </authorList>
    </citation>
    <scope>NUCLEOTIDE SEQUENCE</scope>
    <source>
        <strain evidence="6">North American #NAP11</strain>
    </source>
</reference>
<protein>
    <submittedName>
        <fullName evidence="6 7">U65</fullName>
    </submittedName>
</protein>
<evidence type="ECO:0000313" key="6">
    <source>
        <dbReference type="EMBL" id="ADK70804.1"/>
    </source>
</evidence>
<evidence type="ECO:0000256" key="2">
    <source>
        <dbReference type="ARBA" id="ARBA00022580"/>
    </source>
</evidence>
<dbReference type="EMBL" id="MN366290">
    <property type="protein sequence ID" value="QOE74611.1"/>
    <property type="molecule type" value="Genomic_DNA"/>
</dbReference>
<evidence type="ECO:0000313" key="9">
    <source>
        <dbReference type="EMBL" id="QOE75085.1"/>
    </source>
</evidence>
<evidence type="ECO:0000256" key="3">
    <source>
        <dbReference type="ARBA" id="ARBA00022844"/>
    </source>
</evidence>
<accession>E2IKX8</accession>
<dbReference type="EMBL" id="MN366294">
    <property type="protein sequence ID" value="QOE75085.1"/>
    <property type="molecule type" value="Genomic_DNA"/>
</dbReference>
<evidence type="ECO:0000256" key="4">
    <source>
        <dbReference type="ARBA" id="ARBA00022921"/>
    </source>
</evidence>
<gene>
    <name evidence="7" type="primary">U65</name>
</gene>
<keyword evidence="5" id="KW-1035">Host cytoplasm</keyword>
<reference evidence="7" key="4">
    <citation type="journal article" date="2016" name="MSphere">
        <title>Complete Genome Sequence of Elephant Endotheliotropic Herpesvirus 4, the First Example of a GC-Rich Branch Proboscivirus.</title>
        <authorList>
            <person name="Ling P.D."/>
            <person name="Long S.Y."/>
            <person name="Fuery A."/>
            <person name="Peng R.S."/>
            <person name="Heaggans S.Y."/>
            <person name="Qin X."/>
            <person name="Worley K.C."/>
            <person name="Dugan S."/>
            <person name="Hayward G.S."/>
        </authorList>
    </citation>
    <scope>NUCLEOTIDE SEQUENCE</scope>
    <source>
        <strain evidence="7">IP91 Thirunelli1</strain>
    </source>
</reference>
<proteinExistence type="predicted"/>
<reference evidence="8" key="7">
    <citation type="submission" date="2019-08" db="EMBL/GenBank/DDBJ databases">
        <title>Annotated Complete DNA Sequences of Six EEHV1A Genomes from Lethal HD Cases in Young Asian Elephants from India.</title>
        <authorList>
            <person name="Krishnankutty S.P."/>
            <person name="Zachariah A."/>
            <person name="Maheswari U."/>
            <person name="Heaggans S.Y."/>
            <person name="Muraleedharan M."/>
            <person name="Velayutham D."/>
            <person name="Santhosh S."/>
            <person name="Hayward G.S."/>
        </authorList>
    </citation>
    <scope>NUCLEOTIDE SEQUENCE</scope>
    <source>
        <strain evidence="9">IP143 Kozhikode l</strain>
        <strain evidence="8">IP165 Thirunelli2</strain>
    </source>
</reference>
<reference evidence="7" key="10">
    <citation type="journal article" name="PLoS ONE">
        <title>Extended genotypic evaluation and comparison of twenty-two cases of lethal EEHV1 hemorrhagic disease in wild and captive Asian elephants in India.</title>
        <authorList>
            <person name="Zachariah A."/>
            <person name="Sajesh P.K."/>
            <person name="Santhosh S."/>
            <person name="Bathrachalam C."/>
            <person name="Megha M."/>
            <person name="Pandiyan J."/>
            <person name="Jishnu M."/>
            <person name="Kobragade R.S."/>
            <person name="Long S.Y."/>
            <person name="Zong J.-C."/>
            <person name="Latimer E.M."/>
            <person name="Heaggans S.Y."/>
            <person name="Hayward G.S."/>
        </authorList>
    </citation>
    <scope>NUCLEOTIDE SEQUENCE</scope>
    <source>
        <strain evidence="9">IP143 Kozhikode l</strain>
        <strain evidence="8">IP165 Thirunelli2</strain>
        <strain evidence="7">IP91 Thirunelli1</strain>
    </source>
</reference>
<evidence type="ECO:0000256" key="5">
    <source>
        <dbReference type="ARBA" id="ARBA00023200"/>
    </source>
</evidence>
<name>E2IKX8_ELHV1</name>
<dbReference type="EMBL" id="MN366292">
    <property type="protein sequence ID" value="QOE74848.1"/>
    <property type="molecule type" value="Genomic_DNA"/>
</dbReference>
<organism evidence="6">
    <name type="scientific">Elephant endotheliotropic herpesvirus 1A</name>
    <dbReference type="NCBI Taxonomy" id="759753"/>
    <lineage>
        <taxon>Viruses</taxon>
        <taxon>Duplodnaviria</taxon>
        <taxon>Heunggongvirae</taxon>
        <taxon>Peploviricota</taxon>
        <taxon>Herviviricetes</taxon>
        <taxon>Herpesvirales</taxon>
        <taxon>Orthoherpesviridae</taxon>
        <taxon>Betaherpesvirinae</taxon>
        <taxon>Proboscivirus</taxon>
        <taxon>Proboscivirus elephantidbeta1</taxon>
        <taxon>Elephantid herpesvirus 1</taxon>
    </lineage>
</organism>
<sequence>MSTSSGPYLEPLRLFLNKECIWRKTGKGAKHREYRCLSSSSPWSILPHQAARRVWKYEINIIIVKKRNDDYIISMAIEGLHYQQILCPKVVTQLFFILHSHGGAKFYKLTFDSFKPMDAELAVPLYDTTPLPHMTMQGLSIYDHCSIVGKPICAQVAGSITPIGTCGVWTVTTGAQTNIVCFALRYDLAVCISDPKVFPSMARCMASAVGCAQDTCSYCTGHNKHVEVFDVNGDYGKNKELCFCSTPCGDWDFRDESMKPLFSKNEEMVGIRVREPPNSENTIFAKASDYFYGITRDGKEVGLSDENFILLKIDPRLSHMIIVACPILKRMCMMKS</sequence>
<evidence type="ECO:0000313" key="8">
    <source>
        <dbReference type="EMBL" id="QOE74848.1"/>
    </source>
</evidence>
<reference evidence="7" key="2">
    <citation type="journal article" date="2013" name="Genome Announc.">
        <title>Complete Genome Sequence of Elephant Endotheliotropic Herpesvirus 1A.</title>
        <authorList>
            <person name="Ling P.D."/>
            <person name="Reid J.G."/>
            <person name="Qin X."/>
            <person name="Muzny D.M."/>
            <person name="Gibbs R."/>
            <person name="Petrosino J."/>
            <person name="Peng R."/>
            <person name="Zong J.C."/>
            <person name="Heaggans S.Y."/>
            <person name="Hayward G.S."/>
        </authorList>
    </citation>
    <scope>NUCLEOTIDE SEQUENCE</scope>
    <source>
        <strain evidence="9">IP143 Kozhikode l</strain>
        <strain evidence="8">IP165 Thirunelli2</strain>
        <strain evidence="7">IP91 Thirunelli1</strain>
        <strain evidence="10">Umesh</strain>
    </source>
</reference>
<keyword evidence="4" id="KW-0426">Late protein</keyword>
<dbReference type="Pfam" id="PF03044">
    <property type="entry name" value="Herpes_UL16"/>
    <property type="match status" value="1"/>
</dbReference>
<reference evidence="8" key="5">
    <citation type="journal article" date="2016" name="MSphere">
        <title>Comparison of the Gene Coding Contents and Other Unusual Features of the GC-Rich and AT-Rich Branch Probosciviruses.</title>
        <authorList>
            <person name="Ling P.D."/>
            <person name="Long S.Y."/>
            <person name="Zong J.C."/>
            <person name="Heaggans S.Y."/>
            <person name="Qin X."/>
            <person name="Hayward G.S."/>
        </authorList>
    </citation>
    <scope>NUCLEOTIDE SEQUENCE</scope>
    <source>
        <strain evidence="9">IP143 Kozhikode l</strain>
        <strain evidence="8">IP165 Thirunelli2</strain>
        <strain evidence="10">Umesh</strain>
    </source>
</reference>
<dbReference type="GO" id="GO:0044423">
    <property type="term" value="C:virion component"/>
    <property type="evidence" value="ECO:0007669"/>
    <property type="project" value="UniProtKB-KW"/>
</dbReference>
<evidence type="ECO:0000256" key="1">
    <source>
        <dbReference type="ARBA" id="ARBA00022562"/>
    </source>
</evidence>
<dbReference type="InterPro" id="IPR004286">
    <property type="entry name" value="Herpes_UL16/UL94"/>
</dbReference>
<reference evidence="10" key="9">
    <citation type="submission" date="2023-09" db="EMBL/GenBank/DDBJ databases">
        <title>Epidemiological, serological and virological analysis of an outbreak of Elephant endotheliotropic hemorrhagic disease in Switzerland.</title>
        <authorList>
            <person name="Ackermann M."/>
            <person name="Kubacki J."/>
            <person name="Hatt J.-M."/>
            <person name="Schetle N."/>
            <person name="Steinmetz H."/>
            <person name="Heaggans-Ebbesen S.Y."/>
            <person name="Hayward G.S."/>
        </authorList>
    </citation>
    <scope>NUCLEOTIDE SEQUENCE</scope>
    <source>
        <strain evidence="10">Umesh</strain>
    </source>
</reference>
<evidence type="ECO:0000313" key="10">
    <source>
        <dbReference type="EMBL" id="WNZ34561.1"/>
    </source>
</evidence>
<reference evidence="10" key="6">
    <citation type="journal article" date="2017" name="PLoS ONE">
        <title>Identification of shedders of elephant endotheliotropic herpesviruses among Asian elephants (Elephas maximus) in Switzerland.</title>
        <authorList>
            <person name="Ackermann M."/>
            <person name="Hatt J.M."/>
            <person name="Schetle N."/>
            <person name="Steinmetz H."/>
        </authorList>
    </citation>
    <scope>NUCLEOTIDE SEQUENCE</scope>
    <source>
        <strain evidence="10">Umesh</strain>
    </source>
</reference>
<keyword evidence="3" id="KW-0946">Virion</keyword>